<protein>
    <submittedName>
        <fullName evidence="2">Uncharacterized protein</fullName>
    </submittedName>
</protein>
<organism evidence="2 3">
    <name type="scientific">Rangifer tarandus platyrhynchus</name>
    <name type="common">Svalbard reindeer</name>
    <dbReference type="NCBI Taxonomy" id="3082113"/>
    <lineage>
        <taxon>Eukaryota</taxon>
        <taxon>Metazoa</taxon>
        <taxon>Chordata</taxon>
        <taxon>Craniata</taxon>
        <taxon>Vertebrata</taxon>
        <taxon>Euteleostomi</taxon>
        <taxon>Mammalia</taxon>
        <taxon>Eutheria</taxon>
        <taxon>Laurasiatheria</taxon>
        <taxon>Artiodactyla</taxon>
        <taxon>Ruminantia</taxon>
        <taxon>Pecora</taxon>
        <taxon>Cervidae</taxon>
        <taxon>Odocoileinae</taxon>
        <taxon>Rangifer</taxon>
    </lineage>
</organism>
<reference evidence="2" key="1">
    <citation type="submission" date="2023-04" db="EMBL/GenBank/DDBJ databases">
        <authorList>
            <consortium name="ELIXIR-Norway"/>
        </authorList>
    </citation>
    <scope>NUCLEOTIDE SEQUENCE [LARGE SCALE GENOMIC DNA]</scope>
</reference>
<sequence length="107" mass="11675">MARVCESCASSLEGSVLSQEGTVKNKGGWDSLEVQWLGLPIQGAQVQSLIGELISQEPQGTAKPPPLPPPPPPQKNKGRSRDSPRVSSQRSLFFYDYRCDRVLSPLL</sequence>
<feature type="compositionally biased region" description="Pro residues" evidence="1">
    <location>
        <begin position="63"/>
        <end position="74"/>
    </location>
</feature>
<keyword evidence="3" id="KW-1185">Reference proteome</keyword>
<feature type="region of interest" description="Disordered" evidence="1">
    <location>
        <begin position="50"/>
        <end position="89"/>
    </location>
</feature>
<gene>
    <name evidence="2" type="ORF">MRATA1EN1_LOCUS3770</name>
</gene>
<name>A0ABN8XZN0_RANTA</name>
<accession>A0ABN8XZN0</accession>
<proteinExistence type="predicted"/>
<dbReference type="Proteomes" id="UP001176941">
    <property type="component" value="Chromosome 11"/>
</dbReference>
<dbReference type="EMBL" id="OX459947">
    <property type="protein sequence ID" value="CAI9154808.1"/>
    <property type="molecule type" value="Genomic_DNA"/>
</dbReference>
<evidence type="ECO:0000313" key="3">
    <source>
        <dbReference type="Proteomes" id="UP001176941"/>
    </source>
</evidence>
<evidence type="ECO:0000313" key="2">
    <source>
        <dbReference type="EMBL" id="CAI9154808.1"/>
    </source>
</evidence>
<evidence type="ECO:0000256" key="1">
    <source>
        <dbReference type="SAM" id="MobiDB-lite"/>
    </source>
</evidence>